<reference evidence="11 12" key="1">
    <citation type="journal article" date="2015" name="Genome Announc.">
        <title>Draft Genome Sequence of Filamentous Marine Cyanobacterium Lyngbya confervoides Strain BDU141951.</title>
        <authorList>
            <person name="Chandrababunaidu M.M."/>
            <person name="Sen D."/>
            <person name="Tripathy S."/>
        </authorList>
    </citation>
    <scope>NUCLEOTIDE SEQUENCE [LARGE SCALE GENOMIC DNA]</scope>
    <source>
        <strain evidence="11 12">BDU141951</strain>
    </source>
</reference>
<feature type="binding site" evidence="8">
    <location>
        <position position="71"/>
    </location>
    <ligand>
        <name>tRNA</name>
        <dbReference type="ChEBI" id="CHEBI:17843"/>
    </ligand>
</feature>
<gene>
    <name evidence="8 11" type="primary">pth</name>
    <name evidence="11" type="ORF">QQ91_0007845</name>
</gene>
<comment type="function">
    <text evidence="8">Catalyzes the release of premature peptidyl moieties from peptidyl-tRNA molecules trapped in stalled 50S ribosomal subunits, and thus maintains levels of free tRNAs and 50S ribosomes.</text>
</comment>
<dbReference type="EC" id="3.1.1.29" evidence="1 8"/>
<feature type="binding site" evidence="8">
    <location>
        <position position="73"/>
    </location>
    <ligand>
        <name>tRNA</name>
        <dbReference type="ChEBI" id="CHEBI:17843"/>
    </ligand>
</feature>
<dbReference type="AlphaFoldDB" id="A0ABD4T255"/>
<evidence type="ECO:0000256" key="6">
    <source>
        <dbReference type="ARBA" id="ARBA00048707"/>
    </source>
</evidence>
<dbReference type="Gene3D" id="3.40.50.1470">
    <property type="entry name" value="Peptidyl-tRNA hydrolase"/>
    <property type="match status" value="1"/>
</dbReference>
<proteinExistence type="inferred from homology"/>
<dbReference type="NCBIfam" id="TIGR00447">
    <property type="entry name" value="pth"/>
    <property type="match status" value="1"/>
</dbReference>
<accession>A0ABD4T255</accession>
<feature type="active site" description="Proton acceptor" evidence="8">
    <location>
        <position position="24"/>
    </location>
</feature>
<keyword evidence="8" id="KW-0963">Cytoplasm</keyword>
<keyword evidence="4 8" id="KW-0694">RNA-binding</keyword>
<evidence type="ECO:0000256" key="7">
    <source>
        <dbReference type="ARBA" id="ARBA00050038"/>
    </source>
</evidence>
<feature type="binding site" evidence="8">
    <location>
        <position position="119"/>
    </location>
    <ligand>
        <name>tRNA</name>
        <dbReference type="ChEBI" id="CHEBI:17843"/>
    </ligand>
</feature>
<evidence type="ECO:0000256" key="2">
    <source>
        <dbReference type="ARBA" id="ARBA00022555"/>
    </source>
</evidence>
<dbReference type="GO" id="GO:0072344">
    <property type="term" value="P:rescue of stalled ribosome"/>
    <property type="evidence" value="ECO:0007669"/>
    <property type="project" value="UniProtKB-UniRule"/>
</dbReference>
<dbReference type="InterPro" id="IPR036416">
    <property type="entry name" value="Pept_tRNA_hydro_sf"/>
</dbReference>
<dbReference type="PANTHER" id="PTHR17224">
    <property type="entry name" value="PEPTIDYL-TRNA HYDROLASE"/>
    <property type="match status" value="1"/>
</dbReference>
<protein>
    <recommendedName>
        <fullName evidence="7 8">Peptidyl-tRNA hydrolase</fullName>
        <shortName evidence="8">Pth</shortName>
        <ecNumber evidence="1 8">3.1.1.29</ecNumber>
    </recommendedName>
</protein>
<keyword evidence="3 8" id="KW-0378">Hydrolase</keyword>
<dbReference type="CDD" id="cd00462">
    <property type="entry name" value="PTH"/>
    <property type="match status" value="1"/>
</dbReference>
<dbReference type="PANTHER" id="PTHR17224:SF1">
    <property type="entry name" value="PEPTIDYL-TRNA HYDROLASE"/>
    <property type="match status" value="1"/>
</dbReference>
<evidence type="ECO:0000256" key="10">
    <source>
        <dbReference type="RuleBase" id="RU004320"/>
    </source>
</evidence>
<dbReference type="PROSITE" id="PS01196">
    <property type="entry name" value="PEPT_TRNA_HYDROL_2"/>
    <property type="match status" value="1"/>
</dbReference>
<dbReference type="PROSITE" id="PS01195">
    <property type="entry name" value="PEPT_TRNA_HYDROL_1"/>
    <property type="match status" value="1"/>
</dbReference>
<dbReference type="GO" id="GO:0000049">
    <property type="term" value="F:tRNA binding"/>
    <property type="evidence" value="ECO:0007669"/>
    <property type="project" value="UniProtKB-UniRule"/>
</dbReference>
<comment type="function">
    <text evidence="8">Hydrolyzes ribosome-free peptidyl-tRNAs (with 1 or more amino acids incorporated), which drop off the ribosome during protein synthesis, or as a result of ribosome stalling.</text>
</comment>
<comment type="caution">
    <text evidence="11">The sequence shown here is derived from an EMBL/GenBank/DDBJ whole genome shotgun (WGS) entry which is preliminary data.</text>
</comment>
<dbReference type="HAMAP" id="MF_00083">
    <property type="entry name" value="Pept_tRNA_hydro_bact"/>
    <property type="match status" value="1"/>
</dbReference>
<evidence type="ECO:0000256" key="1">
    <source>
        <dbReference type="ARBA" id="ARBA00013260"/>
    </source>
</evidence>
<keyword evidence="2 8" id="KW-0820">tRNA-binding</keyword>
<evidence type="ECO:0000313" key="11">
    <source>
        <dbReference type="EMBL" id="MCM1982734.1"/>
    </source>
</evidence>
<name>A0ABD4T255_9CYAN</name>
<evidence type="ECO:0000256" key="5">
    <source>
        <dbReference type="ARBA" id="ARBA00038063"/>
    </source>
</evidence>
<evidence type="ECO:0000256" key="4">
    <source>
        <dbReference type="ARBA" id="ARBA00022884"/>
    </source>
</evidence>
<dbReference type="GO" id="GO:0006515">
    <property type="term" value="P:protein quality control for misfolded or incompletely synthesized proteins"/>
    <property type="evidence" value="ECO:0007669"/>
    <property type="project" value="UniProtKB-UniRule"/>
</dbReference>
<keyword evidence="12" id="KW-1185">Reference proteome</keyword>
<evidence type="ECO:0000256" key="3">
    <source>
        <dbReference type="ARBA" id="ARBA00022801"/>
    </source>
</evidence>
<dbReference type="EMBL" id="JTHE03000044">
    <property type="protein sequence ID" value="MCM1982734.1"/>
    <property type="molecule type" value="Genomic_DNA"/>
</dbReference>
<sequence length="203" mass="22308">MEQQTPLLVVGLGNPGQKYEKTRHNVGFEVVDLLAQRWGIALREERRLKGQWGQGQGPAGQPLALLKPTTYMNRSGAAVRAVLDWYKWPAQSVLAVYDDMDLPLGRLRLRLSGSAGGHNGMRSLISCLGTQDFPRLRLGIDSPKCPRVTDADTVSYVLGRFTAAEQGIVTEILARAADAVECALQQGVPKAMNRYNQQITTHP</sequence>
<feature type="binding site" evidence="8">
    <location>
        <position position="19"/>
    </location>
    <ligand>
        <name>tRNA</name>
        <dbReference type="ChEBI" id="CHEBI:17843"/>
    </ligand>
</feature>
<feature type="site" description="Stabilizes the basic form of H active site to accept a proton" evidence="8">
    <location>
        <position position="98"/>
    </location>
</feature>
<evidence type="ECO:0000313" key="12">
    <source>
        <dbReference type="Proteomes" id="UP000031561"/>
    </source>
</evidence>
<comment type="catalytic activity">
    <reaction evidence="6 8 9">
        <text>an N-acyl-L-alpha-aminoacyl-tRNA + H2O = an N-acyl-L-amino acid + a tRNA + H(+)</text>
        <dbReference type="Rhea" id="RHEA:54448"/>
        <dbReference type="Rhea" id="RHEA-COMP:10123"/>
        <dbReference type="Rhea" id="RHEA-COMP:13883"/>
        <dbReference type="ChEBI" id="CHEBI:15377"/>
        <dbReference type="ChEBI" id="CHEBI:15378"/>
        <dbReference type="ChEBI" id="CHEBI:59874"/>
        <dbReference type="ChEBI" id="CHEBI:78442"/>
        <dbReference type="ChEBI" id="CHEBI:138191"/>
        <dbReference type="EC" id="3.1.1.29"/>
    </reaction>
</comment>
<organism evidence="11 12">
    <name type="scientific">Lyngbya confervoides BDU141951</name>
    <dbReference type="NCBI Taxonomy" id="1574623"/>
    <lineage>
        <taxon>Bacteria</taxon>
        <taxon>Bacillati</taxon>
        <taxon>Cyanobacteriota</taxon>
        <taxon>Cyanophyceae</taxon>
        <taxon>Oscillatoriophycideae</taxon>
        <taxon>Oscillatoriales</taxon>
        <taxon>Microcoleaceae</taxon>
        <taxon>Lyngbya</taxon>
    </lineage>
</organism>
<comment type="similarity">
    <text evidence="5 8 10">Belongs to the PTH family.</text>
</comment>
<dbReference type="InterPro" id="IPR001328">
    <property type="entry name" value="Pept_tRNA_hydro"/>
</dbReference>
<dbReference type="SUPFAM" id="SSF53178">
    <property type="entry name" value="Peptidyl-tRNA hydrolase-like"/>
    <property type="match status" value="1"/>
</dbReference>
<evidence type="ECO:0000256" key="9">
    <source>
        <dbReference type="RuleBase" id="RU000673"/>
    </source>
</evidence>
<dbReference type="FunFam" id="3.40.50.1470:FF:000001">
    <property type="entry name" value="Peptidyl-tRNA hydrolase"/>
    <property type="match status" value="1"/>
</dbReference>
<dbReference type="Proteomes" id="UP000031561">
    <property type="component" value="Unassembled WGS sequence"/>
</dbReference>
<dbReference type="GO" id="GO:0004045">
    <property type="term" value="F:peptidyl-tRNA hydrolase activity"/>
    <property type="evidence" value="ECO:0007669"/>
    <property type="project" value="UniProtKB-UniRule"/>
</dbReference>
<dbReference type="RefSeq" id="WP_166274686.1">
    <property type="nucleotide sequence ID" value="NZ_JTHE03000044.1"/>
</dbReference>
<dbReference type="GO" id="GO:0005737">
    <property type="term" value="C:cytoplasm"/>
    <property type="evidence" value="ECO:0007669"/>
    <property type="project" value="UniProtKB-SubCell"/>
</dbReference>
<comment type="subunit">
    <text evidence="8">Monomer.</text>
</comment>
<feature type="site" description="Discriminates between blocked and unblocked aminoacyl-tRNA" evidence="8">
    <location>
        <position position="14"/>
    </location>
</feature>
<evidence type="ECO:0000256" key="8">
    <source>
        <dbReference type="HAMAP-Rule" id="MF_00083"/>
    </source>
</evidence>
<dbReference type="Pfam" id="PF01195">
    <property type="entry name" value="Pept_tRNA_hydro"/>
    <property type="match status" value="1"/>
</dbReference>
<dbReference type="InterPro" id="IPR018171">
    <property type="entry name" value="Pept_tRNA_hydro_CS"/>
</dbReference>
<comment type="subcellular location">
    <subcellularLocation>
        <location evidence="8">Cytoplasm</location>
    </subcellularLocation>
</comment>